<keyword evidence="2" id="KW-1185">Reference proteome</keyword>
<evidence type="ECO:0000313" key="2">
    <source>
        <dbReference type="Proteomes" id="UP000689195"/>
    </source>
</evidence>
<comment type="caution">
    <text evidence="1">The sequence shown here is derived from an EMBL/GenBank/DDBJ whole genome shotgun (WGS) entry which is preliminary data.</text>
</comment>
<gene>
    <name evidence="1" type="ORF">PPENT_87.1.T1720003</name>
</gene>
<accession>A0A8S1YG09</accession>
<organism evidence="1 2">
    <name type="scientific">Paramecium pentaurelia</name>
    <dbReference type="NCBI Taxonomy" id="43138"/>
    <lineage>
        <taxon>Eukaryota</taxon>
        <taxon>Sar</taxon>
        <taxon>Alveolata</taxon>
        <taxon>Ciliophora</taxon>
        <taxon>Intramacronucleata</taxon>
        <taxon>Oligohymenophorea</taxon>
        <taxon>Peniculida</taxon>
        <taxon>Parameciidae</taxon>
        <taxon>Paramecium</taxon>
    </lineage>
</organism>
<dbReference type="EMBL" id="CAJJDO010000172">
    <property type="protein sequence ID" value="CAD8212890.1"/>
    <property type="molecule type" value="Genomic_DNA"/>
</dbReference>
<protein>
    <submittedName>
        <fullName evidence="1">Uncharacterized protein</fullName>
    </submittedName>
</protein>
<reference evidence="1" key="1">
    <citation type="submission" date="2021-01" db="EMBL/GenBank/DDBJ databases">
        <authorList>
            <consortium name="Genoscope - CEA"/>
            <person name="William W."/>
        </authorList>
    </citation>
    <scope>NUCLEOTIDE SEQUENCE</scope>
</reference>
<proteinExistence type="predicted"/>
<name>A0A8S1YG09_9CILI</name>
<evidence type="ECO:0000313" key="1">
    <source>
        <dbReference type="EMBL" id="CAD8212890.1"/>
    </source>
</evidence>
<sequence>MNYWAQQIKMIEKQASDQKVKEIKKNKKRLQKFI</sequence>
<dbReference type="Proteomes" id="UP000689195">
    <property type="component" value="Unassembled WGS sequence"/>
</dbReference>
<dbReference type="AlphaFoldDB" id="A0A8S1YG09"/>